<protein>
    <recommendedName>
        <fullName evidence="2">Thioredoxin domain-containing protein</fullName>
    </recommendedName>
</protein>
<dbReference type="Pfam" id="PF00578">
    <property type="entry name" value="AhpC-TSA"/>
    <property type="match status" value="1"/>
</dbReference>
<keyword evidence="1" id="KW-0732">Signal</keyword>
<evidence type="ECO:0000259" key="2">
    <source>
        <dbReference type="PROSITE" id="PS51352"/>
    </source>
</evidence>
<evidence type="ECO:0000256" key="1">
    <source>
        <dbReference type="SAM" id="SignalP"/>
    </source>
</evidence>
<dbReference type="RefSeq" id="WP_152098513.1">
    <property type="nucleotide sequence ID" value="NZ_AP021861.1"/>
</dbReference>
<dbReference type="EMBL" id="AP021861">
    <property type="protein sequence ID" value="BBO32566.1"/>
    <property type="molecule type" value="Genomic_DNA"/>
</dbReference>
<keyword evidence="4" id="KW-1185">Reference proteome</keyword>
<evidence type="ECO:0000313" key="3">
    <source>
        <dbReference type="EMBL" id="BBO32566.1"/>
    </source>
</evidence>
<reference evidence="4" key="1">
    <citation type="submission" date="2019-10" db="EMBL/GenBank/DDBJ databases">
        <title>Lacipirellula parvula gen. nov., sp. nov., representing a lineage of planctomycetes widespread in freshwater anoxic habitats, and description of the family Lacipirellulaceae.</title>
        <authorList>
            <person name="Dedysh S.N."/>
            <person name="Kulichevskaya I.S."/>
            <person name="Beletsky A.V."/>
            <person name="Rakitin A.L."/>
            <person name="Mardanov A.V."/>
            <person name="Ivanova A.A."/>
            <person name="Saltykova V.X."/>
            <person name="Rijpstra W.I.C."/>
            <person name="Sinninghe Damste J.S."/>
            <person name="Ravin N.V."/>
        </authorList>
    </citation>
    <scope>NUCLEOTIDE SEQUENCE [LARGE SCALE GENOMIC DNA]</scope>
    <source>
        <strain evidence="4">PX69</strain>
    </source>
</reference>
<evidence type="ECO:0000313" key="4">
    <source>
        <dbReference type="Proteomes" id="UP000326837"/>
    </source>
</evidence>
<dbReference type="PANTHER" id="PTHR42852">
    <property type="entry name" value="THIOL:DISULFIDE INTERCHANGE PROTEIN DSBE"/>
    <property type="match status" value="1"/>
</dbReference>
<dbReference type="Proteomes" id="UP000326837">
    <property type="component" value="Chromosome"/>
</dbReference>
<dbReference type="GO" id="GO:0016209">
    <property type="term" value="F:antioxidant activity"/>
    <property type="evidence" value="ECO:0007669"/>
    <property type="project" value="InterPro"/>
</dbReference>
<feature type="domain" description="Thioredoxin" evidence="2">
    <location>
        <begin position="231"/>
        <end position="382"/>
    </location>
</feature>
<dbReference type="PANTHER" id="PTHR42852:SF13">
    <property type="entry name" value="PROTEIN DIPZ"/>
    <property type="match status" value="1"/>
</dbReference>
<dbReference type="KEGG" id="lpav:PLANPX_2178"/>
<feature type="chain" id="PRO_5024904239" description="Thioredoxin domain-containing protein" evidence="1">
    <location>
        <begin position="32"/>
        <end position="400"/>
    </location>
</feature>
<name>A0A5K7XDZ9_9BACT</name>
<gene>
    <name evidence="3" type="ORF">PLANPX_2178</name>
</gene>
<proteinExistence type="predicted"/>
<dbReference type="GO" id="GO:0016491">
    <property type="term" value="F:oxidoreductase activity"/>
    <property type="evidence" value="ECO:0007669"/>
    <property type="project" value="InterPro"/>
</dbReference>
<dbReference type="InterPro" id="IPR036249">
    <property type="entry name" value="Thioredoxin-like_sf"/>
</dbReference>
<dbReference type="InterPro" id="IPR050553">
    <property type="entry name" value="Thioredoxin_ResA/DsbE_sf"/>
</dbReference>
<dbReference type="SUPFAM" id="SSF52833">
    <property type="entry name" value="Thioredoxin-like"/>
    <property type="match status" value="1"/>
</dbReference>
<dbReference type="PROSITE" id="PS51352">
    <property type="entry name" value="THIOREDOXIN_2"/>
    <property type="match status" value="1"/>
</dbReference>
<dbReference type="InterPro" id="IPR013766">
    <property type="entry name" value="Thioredoxin_domain"/>
</dbReference>
<accession>A0A5K7XDZ9</accession>
<feature type="signal peptide" evidence="1">
    <location>
        <begin position="1"/>
        <end position="31"/>
    </location>
</feature>
<dbReference type="InterPro" id="IPR000866">
    <property type="entry name" value="AhpC/TSA"/>
</dbReference>
<organism evidence="3 4">
    <name type="scientific">Lacipirellula parvula</name>
    <dbReference type="NCBI Taxonomy" id="2650471"/>
    <lineage>
        <taxon>Bacteria</taxon>
        <taxon>Pseudomonadati</taxon>
        <taxon>Planctomycetota</taxon>
        <taxon>Planctomycetia</taxon>
        <taxon>Pirellulales</taxon>
        <taxon>Lacipirellulaceae</taxon>
        <taxon>Lacipirellula</taxon>
    </lineage>
</organism>
<sequence length="400" mass="44800">MRSVPFVGSVFPSLCCAVLSTAMVAMPSALFAQAPAATAVSEEEESGDKKNPASELSDPTILLVRDAAVRKALQLTDEQRTSLDALLRAHNRMLLAIRDVSPTGADKTAQPALAEIRAELSKIFNSKQRLRLQQLMLQVQGYDCLSRNDVARQLKLSPEQQQRLTQIGDEFRASVKAYGETGGGTDAEANAKELSRLQAARLEKILAELDEPQEAAFSKLLGDSFDFSQVKPSPADAPEFVSIEEWVNSDPLTMESLRGKVVVVHFFAFGCINCIHNYPWYREWQEAYQGKDVALIGIHTPETKTEEDNAKLKASLMKNELKFPVAVDKEKAMWKAWYNGIWPSVYIIDKQGRVRYWWYGELDWKGAGNQKVARQQIEKLLAEKYVEQTEKSGELTANKR</sequence>
<dbReference type="Gene3D" id="3.40.30.10">
    <property type="entry name" value="Glutaredoxin"/>
    <property type="match status" value="1"/>
</dbReference>
<dbReference type="AlphaFoldDB" id="A0A5K7XDZ9"/>